<organism evidence="1 2">
    <name type="scientific">Sphaerodactylus townsendi</name>
    <dbReference type="NCBI Taxonomy" id="933632"/>
    <lineage>
        <taxon>Eukaryota</taxon>
        <taxon>Metazoa</taxon>
        <taxon>Chordata</taxon>
        <taxon>Craniata</taxon>
        <taxon>Vertebrata</taxon>
        <taxon>Euteleostomi</taxon>
        <taxon>Lepidosauria</taxon>
        <taxon>Squamata</taxon>
        <taxon>Bifurcata</taxon>
        <taxon>Gekkota</taxon>
        <taxon>Sphaerodactylidae</taxon>
        <taxon>Sphaerodactylus</taxon>
    </lineage>
</organism>
<evidence type="ECO:0000313" key="1">
    <source>
        <dbReference type="EMBL" id="KAH8005983.1"/>
    </source>
</evidence>
<protein>
    <submittedName>
        <fullName evidence="1">Uncharacterized protein</fullName>
    </submittedName>
</protein>
<accession>A0ACB8FKK4</accession>
<dbReference type="Proteomes" id="UP000827872">
    <property type="component" value="Linkage Group LG04"/>
</dbReference>
<evidence type="ECO:0000313" key="2">
    <source>
        <dbReference type="Proteomes" id="UP000827872"/>
    </source>
</evidence>
<keyword evidence="2" id="KW-1185">Reference proteome</keyword>
<dbReference type="EMBL" id="CM037617">
    <property type="protein sequence ID" value="KAH8005983.1"/>
    <property type="molecule type" value="Genomic_DNA"/>
</dbReference>
<gene>
    <name evidence="1" type="ORF">K3G42_031653</name>
</gene>
<reference evidence="1" key="1">
    <citation type="submission" date="2021-08" db="EMBL/GenBank/DDBJ databases">
        <title>The first chromosome-level gecko genome reveals the dynamic sex chromosomes of Neotropical dwarf geckos (Sphaerodactylidae: Sphaerodactylus).</title>
        <authorList>
            <person name="Pinto B.J."/>
            <person name="Keating S.E."/>
            <person name="Gamble T."/>
        </authorList>
    </citation>
    <scope>NUCLEOTIDE SEQUENCE</scope>
    <source>
        <strain evidence="1">TG3544</strain>
    </source>
</reference>
<name>A0ACB8FKK4_9SAUR</name>
<proteinExistence type="predicted"/>
<sequence length="172" mass="18230">MNDSSPIRFSPVQSYFSKSEKEKYIRTIFLSTFSELTSVACELWIISPSGSRANSSTINTFKRQLRVFGPGSPVEGCQEAGKAGGRGRSGQASPRKGLGEPVSVAEGDGTEGPGTGGGSPPSLAGLAFVAQVSLSAGRARLPVRPGGKSRNRKMSLYFFSQKLLCMNKGNNY</sequence>
<comment type="caution">
    <text evidence="1">The sequence shown here is derived from an EMBL/GenBank/DDBJ whole genome shotgun (WGS) entry which is preliminary data.</text>
</comment>